<dbReference type="OrthoDB" id="2438138at2759"/>
<protein>
    <submittedName>
        <fullName evidence="2">Uncharacterized protein</fullName>
    </submittedName>
</protein>
<feature type="compositionally biased region" description="Basic and acidic residues" evidence="1">
    <location>
        <begin position="50"/>
        <end position="61"/>
    </location>
</feature>
<organism evidence="2 3">
    <name type="scientific">Coemansia reversa (strain ATCC 12441 / NRRL 1564)</name>
    <dbReference type="NCBI Taxonomy" id="763665"/>
    <lineage>
        <taxon>Eukaryota</taxon>
        <taxon>Fungi</taxon>
        <taxon>Fungi incertae sedis</taxon>
        <taxon>Zoopagomycota</taxon>
        <taxon>Kickxellomycotina</taxon>
        <taxon>Kickxellomycetes</taxon>
        <taxon>Kickxellales</taxon>
        <taxon>Kickxellaceae</taxon>
        <taxon>Coemansia</taxon>
    </lineage>
</organism>
<gene>
    <name evidence="2" type="ORF">COEREDRAFT_5659</name>
</gene>
<dbReference type="AlphaFoldDB" id="A0A2G5BJD9"/>
<keyword evidence="3" id="KW-1185">Reference proteome</keyword>
<evidence type="ECO:0000256" key="1">
    <source>
        <dbReference type="SAM" id="MobiDB-lite"/>
    </source>
</evidence>
<dbReference type="Proteomes" id="UP000242474">
    <property type="component" value="Unassembled WGS sequence"/>
</dbReference>
<proteinExistence type="predicted"/>
<name>A0A2G5BJD9_COERN</name>
<feature type="region of interest" description="Disordered" evidence="1">
    <location>
        <begin position="1"/>
        <end position="61"/>
    </location>
</feature>
<evidence type="ECO:0000313" key="2">
    <source>
        <dbReference type="EMBL" id="PIA19130.1"/>
    </source>
</evidence>
<accession>A0A2G5BJD9</accession>
<evidence type="ECO:0000313" key="3">
    <source>
        <dbReference type="Proteomes" id="UP000242474"/>
    </source>
</evidence>
<dbReference type="EMBL" id="KZ303487">
    <property type="protein sequence ID" value="PIA19130.1"/>
    <property type="molecule type" value="Genomic_DNA"/>
</dbReference>
<sequence length="368" mass="41129">MTETFTNPVKATRKTTGIKAPVKKALSSMQSRRRSTRLAAKTQSASISKEPVRESSRIHAPQEELARNFMERLDAISRKLSQLGIHKPEETVKASAMPIPIPDKQNKFSDTGLSFGSTKTIVEPGYKVAESREKVMCAELFLPPRTVPNRRGLQTVILEKPRVKIPIHHSTYSWLQTHVEDDVLDNVFAIVEEVGNICPRLTPRIETALQVKVARDGTESMQQCVLDTFLMAVIGTAQEHLEIDSKVDRNANELSMTNAMCRPDYLLILNGLLVFKGEEKKNGDVRNIALELVDKMLPGSVGKNGKLEYLLGYATAGTRVLFECIYDDSKMSECSDILNLERISDRVTMIVILINVVRIASALYHAKH</sequence>
<reference evidence="2 3" key="1">
    <citation type="journal article" date="2015" name="Genome Biol. Evol.">
        <title>Phylogenomic analyses indicate that early fungi evolved digesting cell walls of algal ancestors of land plants.</title>
        <authorList>
            <person name="Chang Y."/>
            <person name="Wang S."/>
            <person name="Sekimoto S."/>
            <person name="Aerts A.L."/>
            <person name="Choi C."/>
            <person name="Clum A."/>
            <person name="LaButti K.M."/>
            <person name="Lindquist E.A."/>
            <person name="Yee Ngan C."/>
            <person name="Ohm R.A."/>
            <person name="Salamov A.A."/>
            <person name="Grigoriev I.V."/>
            <person name="Spatafora J.W."/>
            <person name="Berbee M.L."/>
        </authorList>
    </citation>
    <scope>NUCLEOTIDE SEQUENCE [LARGE SCALE GENOMIC DNA]</scope>
    <source>
        <strain evidence="2 3">NRRL 1564</strain>
    </source>
</reference>